<evidence type="ECO:0000256" key="1">
    <source>
        <dbReference type="SAM" id="Phobius"/>
    </source>
</evidence>
<keyword evidence="1" id="KW-1133">Transmembrane helix</keyword>
<keyword evidence="3" id="KW-1185">Reference proteome</keyword>
<dbReference type="EMBL" id="SMJW01000296">
    <property type="protein sequence ID" value="TDC05623.1"/>
    <property type="molecule type" value="Genomic_DNA"/>
</dbReference>
<evidence type="ECO:0000313" key="3">
    <source>
        <dbReference type="Proteomes" id="UP000295431"/>
    </source>
</evidence>
<dbReference type="InterPro" id="IPR010773">
    <property type="entry name" value="Mycophage_PG1_Gp7"/>
</dbReference>
<evidence type="ECO:0000313" key="2">
    <source>
        <dbReference type="EMBL" id="TDC05623.1"/>
    </source>
</evidence>
<dbReference type="OrthoDB" id="4722315at2"/>
<name>A0A4R4NDQ6_9ACTN</name>
<dbReference type="AlphaFoldDB" id="A0A4R4NDQ6"/>
<proteinExistence type="predicted"/>
<reference evidence="2 3" key="1">
    <citation type="submission" date="2019-03" db="EMBL/GenBank/DDBJ databases">
        <title>Draft genome sequences of novel Actinobacteria.</title>
        <authorList>
            <person name="Sahin N."/>
            <person name="Ay H."/>
            <person name="Saygin H."/>
        </authorList>
    </citation>
    <scope>NUCLEOTIDE SEQUENCE [LARGE SCALE GENOMIC DNA]</scope>
    <source>
        <strain evidence="2 3">DSM 45347</strain>
    </source>
</reference>
<sequence>MNAVVDTARKQKEEYAAGEDRPLGSYLGTLGVYALTTGALALLGRRLRDRPPAIGVADLALMTLTTHKLSRLIAKDPVTSPLRAPFTRYSGTAGPSELAEEVRGRGVRHAVGELITCPFCTAQWVATAYAAGLVFAPQATRLAGATMTAVAGSDWLQLAYARLQQAAEGD</sequence>
<keyword evidence="1" id="KW-0472">Membrane</keyword>
<organism evidence="2 3">
    <name type="scientific">Actinomadura bangladeshensis</name>
    <dbReference type="NCBI Taxonomy" id="453573"/>
    <lineage>
        <taxon>Bacteria</taxon>
        <taxon>Bacillati</taxon>
        <taxon>Actinomycetota</taxon>
        <taxon>Actinomycetes</taxon>
        <taxon>Streptosporangiales</taxon>
        <taxon>Thermomonosporaceae</taxon>
        <taxon>Actinomadura</taxon>
    </lineage>
</organism>
<gene>
    <name evidence="2" type="ORF">E1284_35150</name>
</gene>
<keyword evidence="1" id="KW-0812">Transmembrane</keyword>
<dbReference type="Proteomes" id="UP000295431">
    <property type="component" value="Unassembled WGS sequence"/>
</dbReference>
<comment type="caution">
    <text evidence="2">The sequence shown here is derived from an EMBL/GenBank/DDBJ whole genome shotgun (WGS) entry which is preliminary data.</text>
</comment>
<feature type="transmembrane region" description="Helical" evidence="1">
    <location>
        <begin position="23"/>
        <end position="43"/>
    </location>
</feature>
<dbReference type="Pfam" id="PF07098">
    <property type="entry name" value="DUF1360"/>
    <property type="match status" value="1"/>
</dbReference>
<accession>A0A4R4NDQ6</accession>
<dbReference type="RefSeq" id="WP_131944478.1">
    <property type="nucleotide sequence ID" value="NZ_BAAAMX010000037.1"/>
</dbReference>
<protein>
    <submittedName>
        <fullName evidence="2">DUF1360 domain-containing protein</fullName>
    </submittedName>
</protein>